<gene>
    <name evidence="1" type="ORF">G8V49_005074</name>
</gene>
<proteinExistence type="predicted"/>
<evidence type="ECO:0000313" key="1">
    <source>
        <dbReference type="EMBL" id="HAG2212716.1"/>
    </source>
</evidence>
<dbReference type="AlphaFoldDB" id="A0A760AET9"/>
<organism evidence="1">
    <name type="scientific">Salmonella enterica</name>
    <name type="common">Salmonella choleraesuis</name>
    <dbReference type="NCBI Taxonomy" id="28901"/>
    <lineage>
        <taxon>Bacteria</taxon>
        <taxon>Pseudomonadati</taxon>
        <taxon>Pseudomonadota</taxon>
        <taxon>Gammaproteobacteria</taxon>
        <taxon>Enterobacterales</taxon>
        <taxon>Enterobacteriaceae</taxon>
        <taxon>Salmonella</taxon>
    </lineage>
</organism>
<protein>
    <submittedName>
        <fullName evidence="1">Uncharacterized protein</fullName>
    </submittedName>
</protein>
<accession>A0A760AET9</accession>
<dbReference type="EMBL" id="DAAXQP010000021">
    <property type="protein sequence ID" value="HAG2212716.1"/>
    <property type="molecule type" value="Genomic_DNA"/>
</dbReference>
<sequence length="147" mass="15938">MSGVFPGRISPGGGGKAPFSGLTVPICRQMRDDPPGCITMQVVKNKTGAIGAVFRVVCCRFCLTAVRIALNPSGAVLITDVMVNQSDRQVQKKPRRASCILLFSDDFLIFLRIYSALSPGCSPGYLCYHVDVDQLFLLIQQLVSDLV</sequence>
<reference evidence="1" key="2">
    <citation type="submission" date="2020-02" db="EMBL/GenBank/DDBJ databases">
        <authorList>
            <consortium name="NCBI Pathogen Detection Project"/>
        </authorList>
    </citation>
    <scope>NUCLEOTIDE SEQUENCE</scope>
    <source>
        <strain evidence="1">MA.CK_98/00005752</strain>
    </source>
</reference>
<reference evidence="1" key="1">
    <citation type="journal article" date="2018" name="Genome Biol.">
        <title>SKESA: strategic k-mer extension for scrupulous assemblies.</title>
        <authorList>
            <person name="Souvorov A."/>
            <person name="Agarwala R."/>
            <person name="Lipman D.J."/>
        </authorList>
    </citation>
    <scope>NUCLEOTIDE SEQUENCE</scope>
    <source>
        <strain evidence="1">MA.CK_98/00005752</strain>
    </source>
</reference>
<name>A0A760AET9_SALER</name>
<comment type="caution">
    <text evidence="1">The sequence shown here is derived from an EMBL/GenBank/DDBJ whole genome shotgun (WGS) entry which is preliminary data.</text>
</comment>